<proteinExistence type="predicted"/>
<dbReference type="PANTHER" id="PTHR48098:SF1">
    <property type="entry name" value="DIACYLGLYCEROL ACYLTRANSFERASE_MYCOLYLTRANSFERASE AG85A"/>
    <property type="match status" value="1"/>
</dbReference>
<feature type="transmembrane region" description="Helical" evidence="1">
    <location>
        <begin position="38"/>
        <end position="60"/>
    </location>
</feature>
<organism evidence="2 3">
    <name type="scientific">Corynebacterium lowii</name>
    <dbReference type="NCBI Taxonomy" id="1544413"/>
    <lineage>
        <taxon>Bacteria</taxon>
        <taxon>Bacillati</taxon>
        <taxon>Actinomycetota</taxon>
        <taxon>Actinomycetes</taxon>
        <taxon>Mycobacteriales</taxon>
        <taxon>Corynebacteriaceae</taxon>
        <taxon>Corynebacterium</taxon>
    </lineage>
</organism>
<dbReference type="GO" id="GO:0016747">
    <property type="term" value="F:acyltransferase activity, transferring groups other than amino-acyl groups"/>
    <property type="evidence" value="ECO:0007669"/>
    <property type="project" value="TreeGrafter"/>
</dbReference>
<dbReference type="Proteomes" id="UP000050488">
    <property type="component" value="Unassembled WGS sequence"/>
</dbReference>
<dbReference type="GO" id="GO:0031176">
    <property type="term" value="F:endo-1,4-beta-xylanase activity"/>
    <property type="evidence" value="ECO:0007669"/>
    <property type="project" value="UniProtKB-EC"/>
</dbReference>
<evidence type="ECO:0000313" key="2">
    <source>
        <dbReference type="EMBL" id="KQB86377.1"/>
    </source>
</evidence>
<keyword evidence="2" id="KW-0326">Glycosidase</keyword>
<keyword evidence="2" id="KW-0119">Carbohydrate metabolism</keyword>
<dbReference type="Gene3D" id="3.40.50.1820">
    <property type="entry name" value="alpha/beta hydrolase"/>
    <property type="match status" value="1"/>
</dbReference>
<sequence length="396" mass="43246">MNWLWSLSLTDTTAQAVIALSWLGGVLVAAWGRYRLRIAGASIALTVMVWLVLEVWWRPFPDRVDWHIYVAGAGVIFSLLCLLWQRRPLVIISVVLTIFGTVGVFNLAFQEYPTVRSFDPQPVAVPMTYEEFQASHQAPELEGREAGALVTVDLPGTGFHPRPAVAYVPPAYWRGETLPVMVLMAGNPGSPEQWFDNGEASATADAYQTTHGGVSPIVVSVDATGSFTGNPVCVDGPEQKVMTYLTQDVPAEIRGHFRVMEDQSKWVIGGLSYGGTCALQVITTHPQAYGTFLDFSGQAEPTVGDHEETVERFFGGDEAAFAANNPADLLAQRQYPGIRGRFVAGEGDTESVEALDHLNDLARAAGMDTQMLTVPGGHSFEVWRVALEETFEWAVQ</sequence>
<keyword evidence="2" id="KW-0858">Xylan degradation</keyword>
<gene>
    <name evidence="2" type="primary">xynZ</name>
    <name evidence="2" type="ORF">Clow_01297</name>
</gene>
<dbReference type="STRING" id="1544413.Clow_01297"/>
<dbReference type="EMBL" id="LKEV01000003">
    <property type="protein sequence ID" value="KQB86377.1"/>
    <property type="molecule type" value="Genomic_DNA"/>
</dbReference>
<feature type="transmembrane region" description="Helical" evidence="1">
    <location>
        <begin position="66"/>
        <end position="84"/>
    </location>
</feature>
<dbReference type="OrthoDB" id="3723842at2"/>
<dbReference type="SUPFAM" id="SSF53474">
    <property type="entry name" value="alpha/beta-Hydrolases"/>
    <property type="match status" value="1"/>
</dbReference>
<evidence type="ECO:0000256" key="1">
    <source>
        <dbReference type="SAM" id="Phobius"/>
    </source>
</evidence>
<dbReference type="PATRIC" id="fig|1544413.3.peg.1305"/>
<dbReference type="RefSeq" id="WP_055177847.1">
    <property type="nucleotide sequence ID" value="NZ_JAUSQY010000001.1"/>
</dbReference>
<keyword evidence="3" id="KW-1185">Reference proteome</keyword>
<comment type="caution">
    <text evidence="2">The sequence shown here is derived from an EMBL/GenBank/DDBJ whole genome shotgun (WGS) entry which is preliminary data.</text>
</comment>
<keyword evidence="2" id="KW-0378">Hydrolase</keyword>
<feature type="transmembrane region" description="Helical" evidence="1">
    <location>
        <begin position="12"/>
        <end position="31"/>
    </location>
</feature>
<dbReference type="GO" id="GO:0045493">
    <property type="term" value="P:xylan catabolic process"/>
    <property type="evidence" value="ECO:0007669"/>
    <property type="project" value="UniProtKB-KW"/>
</dbReference>
<dbReference type="Pfam" id="PF00756">
    <property type="entry name" value="Esterase"/>
    <property type="match status" value="1"/>
</dbReference>
<evidence type="ECO:0000313" key="3">
    <source>
        <dbReference type="Proteomes" id="UP000050488"/>
    </source>
</evidence>
<reference evidence="2 3" key="1">
    <citation type="submission" date="2015-10" db="EMBL/GenBank/DDBJ databases">
        <title>Corynebacteirum lowii and Corynebacterium oculi species nova, derived from human clinical disease and and emended description of Corynebacterium mastiditis.</title>
        <authorList>
            <person name="Bernard K."/>
            <person name="Pacheco A.L."/>
            <person name="Mcdougall C."/>
            <person name="Burtx T."/>
            <person name="Weibe D."/>
            <person name="Tyler S."/>
            <person name="Olson A.B."/>
            <person name="Cnockaert M."/>
            <person name="Eguchi H."/>
            <person name="Kuwahara T."/>
            <person name="Nakayama-Imaohji H."/>
            <person name="Boudewijins M."/>
            <person name="Van Hoecke F."/>
            <person name="Bernier A.-M."/>
            <person name="Vandamme P."/>
        </authorList>
    </citation>
    <scope>NUCLEOTIDE SEQUENCE [LARGE SCALE GENOMIC DNA]</scope>
    <source>
        <strain evidence="2 3">NML 130206</strain>
    </source>
</reference>
<keyword evidence="2" id="KW-0624">Polysaccharide degradation</keyword>
<name>A0A0Q0Z9P4_9CORY</name>
<dbReference type="InterPro" id="IPR029058">
    <property type="entry name" value="AB_hydrolase_fold"/>
</dbReference>
<dbReference type="InterPro" id="IPR000801">
    <property type="entry name" value="Esterase-like"/>
</dbReference>
<dbReference type="InterPro" id="IPR050583">
    <property type="entry name" value="Mycobacterial_A85_antigen"/>
</dbReference>
<dbReference type="PANTHER" id="PTHR48098">
    <property type="entry name" value="ENTEROCHELIN ESTERASE-RELATED"/>
    <property type="match status" value="1"/>
</dbReference>
<feature type="transmembrane region" description="Helical" evidence="1">
    <location>
        <begin position="89"/>
        <end position="109"/>
    </location>
</feature>
<accession>A0A0Q0Z9P4</accession>
<keyword evidence="1" id="KW-0812">Transmembrane</keyword>
<keyword evidence="1" id="KW-0472">Membrane</keyword>
<keyword evidence="1" id="KW-1133">Transmembrane helix</keyword>
<dbReference type="EC" id="3.2.1.8" evidence="2"/>
<dbReference type="AlphaFoldDB" id="A0A0Q0Z9P4"/>
<protein>
    <submittedName>
        <fullName evidence="2">Endo-1,4-beta-xylanase Z</fullName>
        <ecNumber evidence="2">3.2.1.8</ecNumber>
    </submittedName>
</protein>